<dbReference type="KEGG" id="llu:AKJ09_00785"/>
<name>A0A0K1PL30_9BACT</name>
<dbReference type="RefSeq" id="WP_146645770.1">
    <property type="nucleotide sequence ID" value="NZ_CP012333.1"/>
</dbReference>
<reference evidence="4 5" key="1">
    <citation type="submission" date="2015-08" db="EMBL/GenBank/DDBJ databases">
        <authorList>
            <person name="Babu N.S."/>
            <person name="Beckwith C.J."/>
            <person name="Beseler K.G."/>
            <person name="Brison A."/>
            <person name="Carone J.V."/>
            <person name="Caskin T.P."/>
            <person name="Diamond M."/>
            <person name="Durham M.E."/>
            <person name="Foxe J.M."/>
            <person name="Go M."/>
            <person name="Henderson B.A."/>
            <person name="Jones I.B."/>
            <person name="McGettigan J.A."/>
            <person name="Micheletti S.J."/>
            <person name="Nasrallah M.E."/>
            <person name="Ortiz D."/>
            <person name="Piller C.R."/>
            <person name="Privatt S.R."/>
            <person name="Schneider S.L."/>
            <person name="Sharp S."/>
            <person name="Smith T.C."/>
            <person name="Stanton J.D."/>
            <person name="Ullery H.E."/>
            <person name="Wilson R.J."/>
            <person name="Serrano M.G."/>
            <person name="Buck G."/>
            <person name="Lee V."/>
            <person name="Wang Y."/>
            <person name="Carvalho R."/>
            <person name="Voegtly L."/>
            <person name="Shi R."/>
            <person name="Duckworth R."/>
            <person name="Johnson A."/>
            <person name="Loviza R."/>
            <person name="Walstead R."/>
            <person name="Shah Z."/>
            <person name="Kiflezghi M."/>
            <person name="Wade K."/>
            <person name="Ball S.L."/>
            <person name="Bradley K.W."/>
            <person name="Asai D.J."/>
            <person name="Bowman C.A."/>
            <person name="Russell D.A."/>
            <person name="Pope W.H."/>
            <person name="Jacobs-Sera D."/>
            <person name="Hendrix R.W."/>
            <person name="Hatfull G.F."/>
        </authorList>
    </citation>
    <scope>NUCLEOTIDE SEQUENCE [LARGE SCALE GENOMIC DNA]</scope>
    <source>
        <strain evidence="4 5">DSM 27648</strain>
    </source>
</reference>
<dbReference type="InterPro" id="IPR024163">
    <property type="entry name" value="Aerotolerance_reg_N"/>
</dbReference>
<dbReference type="Proteomes" id="UP000064967">
    <property type="component" value="Chromosome"/>
</dbReference>
<proteinExistence type="predicted"/>
<evidence type="ECO:0000259" key="2">
    <source>
        <dbReference type="Pfam" id="PF07584"/>
    </source>
</evidence>
<dbReference type="InterPro" id="IPR029062">
    <property type="entry name" value="Class_I_gatase-like"/>
</dbReference>
<dbReference type="STRING" id="1391654.AKJ09_00785"/>
<evidence type="ECO:0000313" key="5">
    <source>
        <dbReference type="Proteomes" id="UP000064967"/>
    </source>
</evidence>
<dbReference type="Gene3D" id="3.40.50.880">
    <property type="match status" value="1"/>
</dbReference>
<dbReference type="NCBIfam" id="TIGR02226">
    <property type="entry name" value="two_anch"/>
    <property type="match status" value="1"/>
</dbReference>
<dbReference type="SUPFAM" id="SSF53300">
    <property type="entry name" value="vWA-like"/>
    <property type="match status" value="1"/>
</dbReference>
<dbReference type="AlphaFoldDB" id="A0A0K1PL30"/>
<keyword evidence="1" id="KW-1133">Transmembrane helix</keyword>
<dbReference type="OrthoDB" id="5500636at2"/>
<sequence length="649" mass="67397">MSFLTLLALGIAALVAAPYFAHRLRRQRAEERSFAPARLVPPAPPKARRRARLEDRHLFAIRAASVVALALLGASPLIRCSRLAMARSGTSVAVAIVLDDSMSMRAVKDGKTRFARAHDGAKEILASLHAGDAAAIVLAGSPARVGLASTTDLGAARAALEGMNETDRGTDLDGAIAIAKTLVADLPQIDRRIVVLSDLADGKSEAAPLGEGSNLPVWVAMPELREPAAAGDCAILAADRSSGRVRVRIACGYAAVAKGRQVAIKDGDKVIGTAPLPETTVGEAIVAVTGDDTRELVAELTGGDAIASNDRAPVVVEAGPAALAVVNDRTDESVATGGAPVIEQALTALHVDMAVRPIPQAPDRREDTTAFAAILADDPPGFTPEQRHVLASFVDRGGVLFIALGRRSAAAPLGANFEPFLGRAMKWEPSPTPGAKPADAAAFFGEAAASLSDLAPQGRVKLAEEDVSSYEPVLTWADGAPLVARHSRGRGEIWISTLPFSVDVSDFALRPGFLALLDAFVTQARERAAPRRSDVGLPWNFTGARQVEVAGPSGQLPNVTEGGALRVIPEVLGAYTVTLDGVKELRVAAPIAAETDLRPRNVTASATSSSLGGGEAVVDVSWIIALALLALVAIETVLRAATRASETAT</sequence>
<evidence type="ECO:0000256" key="1">
    <source>
        <dbReference type="SAM" id="Phobius"/>
    </source>
</evidence>
<dbReference type="Pfam" id="PF07584">
    <property type="entry name" value="BatA"/>
    <property type="match status" value="1"/>
</dbReference>
<feature type="domain" description="Aerotolerance regulator N-terminal" evidence="2">
    <location>
        <begin position="1"/>
        <end position="76"/>
    </location>
</feature>
<dbReference type="InterPro" id="IPR036465">
    <property type="entry name" value="vWFA_dom_sf"/>
</dbReference>
<evidence type="ECO:0008006" key="6">
    <source>
        <dbReference type="Google" id="ProtNLM"/>
    </source>
</evidence>
<keyword evidence="5" id="KW-1185">Reference proteome</keyword>
<dbReference type="PANTHER" id="PTHR37464">
    <property type="entry name" value="BLL2463 PROTEIN"/>
    <property type="match status" value="1"/>
</dbReference>
<dbReference type="SUPFAM" id="SSF52317">
    <property type="entry name" value="Class I glutamine amidotransferase-like"/>
    <property type="match status" value="1"/>
</dbReference>
<gene>
    <name evidence="4" type="ORF">AKJ09_00785</name>
</gene>
<accession>A0A0K1PL30</accession>
<dbReference type="InterPro" id="IPR011933">
    <property type="entry name" value="Double_TM_dom"/>
</dbReference>
<keyword evidence="1" id="KW-0472">Membrane</keyword>
<evidence type="ECO:0000313" key="4">
    <source>
        <dbReference type="EMBL" id="AKU94121.1"/>
    </source>
</evidence>
<dbReference type="InterPro" id="IPR002035">
    <property type="entry name" value="VWF_A"/>
</dbReference>
<keyword evidence="1" id="KW-0812">Transmembrane</keyword>
<feature type="domain" description="VWFA" evidence="3">
    <location>
        <begin position="94"/>
        <end position="198"/>
    </location>
</feature>
<feature type="transmembrane region" description="Helical" evidence="1">
    <location>
        <begin position="6"/>
        <end position="22"/>
    </location>
</feature>
<organism evidence="4 5">
    <name type="scientific">Labilithrix luteola</name>
    <dbReference type="NCBI Taxonomy" id="1391654"/>
    <lineage>
        <taxon>Bacteria</taxon>
        <taxon>Pseudomonadati</taxon>
        <taxon>Myxococcota</taxon>
        <taxon>Polyangia</taxon>
        <taxon>Polyangiales</taxon>
        <taxon>Labilitrichaceae</taxon>
        <taxon>Labilithrix</taxon>
    </lineage>
</organism>
<dbReference type="Gene3D" id="3.40.50.410">
    <property type="entry name" value="von Willebrand factor, type A domain"/>
    <property type="match status" value="1"/>
</dbReference>
<protein>
    <recommendedName>
        <fullName evidence="6">VWFA domain-containing protein</fullName>
    </recommendedName>
</protein>
<feature type="transmembrane region" description="Helical" evidence="1">
    <location>
        <begin position="58"/>
        <end position="78"/>
    </location>
</feature>
<dbReference type="Pfam" id="PF13519">
    <property type="entry name" value="VWA_2"/>
    <property type="match status" value="1"/>
</dbReference>
<dbReference type="PANTHER" id="PTHR37464:SF1">
    <property type="entry name" value="BLL2463 PROTEIN"/>
    <property type="match status" value="1"/>
</dbReference>
<dbReference type="CDD" id="cd00198">
    <property type="entry name" value="vWFA"/>
    <property type="match status" value="1"/>
</dbReference>
<dbReference type="EMBL" id="CP012333">
    <property type="protein sequence ID" value="AKU94121.1"/>
    <property type="molecule type" value="Genomic_DNA"/>
</dbReference>
<evidence type="ECO:0000259" key="3">
    <source>
        <dbReference type="Pfam" id="PF13519"/>
    </source>
</evidence>